<dbReference type="EMBL" id="JXRQ01000016">
    <property type="protein sequence ID" value="KIL50709.1"/>
    <property type="molecule type" value="Genomic_DNA"/>
</dbReference>
<accession>A0A0C2S9Q7</accession>
<name>A0A0C2S9Q7_9BACL</name>
<dbReference type="Proteomes" id="UP000031950">
    <property type="component" value="Unassembled WGS sequence"/>
</dbReference>
<sequence length="38" mass="4395">MFHPTFLMFYTISVPDFVIFRTEKAGILNPSFLTGSLR</sequence>
<organism evidence="1 2">
    <name type="scientific">Jeotgalibacillus alimentarius</name>
    <dbReference type="NCBI Taxonomy" id="135826"/>
    <lineage>
        <taxon>Bacteria</taxon>
        <taxon>Bacillati</taxon>
        <taxon>Bacillota</taxon>
        <taxon>Bacilli</taxon>
        <taxon>Bacillales</taxon>
        <taxon>Caryophanaceae</taxon>
        <taxon>Jeotgalibacillus</taxon>
    </lineage>
</organism>
<evidence type="ECO:0000313" key="2">
    <source>
        <dbReference type="Proteomes" id="UP000031950"/>
    </source>
</evidence>
<protein>
    <submittedName>
        <fullName evidence="1">Uncharacterized protein</fullName>
    </submittedName>
</protein>
<dbReference type="AlphaFoldDB" id="A0A0C2S9Q7"/>
<reference evidence="1 2" key="1">
    <citation type="submission" date="2015-01" db="EMBL/GenBank/DDBJ databases">
        <title>Genome sequence of Jeotgalibacillus alimentarius.</title>
        <authorList>
            <person name="Goh K.M."/>
            <person name="Chan K.-G."/>
            <person name="Yaakop A.S."/>
            <person name="Ee R."/>
            <person name="Gan H.M."/>
            <person name="Chan C.S."/>
        </authorList>
    </citation>
    <scope>NUCLEOTIDE SEQUENCE [LARGE SCALE GENOMIC DNA]</scope>
    <source>
        <strain evidence="1 2">YKJ-13</strain>
    </source>
</reference>
<keyword evidence="2" id="KW-1185">Reference proteome</keyword>
<gene>
    <name evidence="1" type="ORF">KP77_13300</name>
</gene>
<proteinExistence type="predicted"/>
<evidence type="ECO:0000313" key="1">
    <source>
        <dbReference type="EMBL" id="KIL50709.1"/>
    </source>
</evidence>
<comment type="caution">
    <text evidence="1">The sequence shown here is derived from an EMBL/GenBank/DDBJ whole genome shotgun (WGS) entry which is preliminary data.</text>
</comment>